<comment type="caution">
    <text evidence="3">The sequence shown here is derived from an EMBL/GenBank/DDBJ whole genome shotgun (WGS) entry which is preliminary data.</text>
</comment>
<reference evidence="3 4" key="1">
    <citation type="submission" date="2020-05" db="EMBL/GenBank/DDBJ databases">
        <title>WGS assembly of Panicum virgatum.</title>
        <authorList>
            <person name="Lovell J.T."/>
            <person name="Jenkins J."/>
            <person name="Shu S."/>
            <person name="Juenger T.E."/>
            <person name="Schmutz J."/>
        </authorList>
    </citation>
    <scope>NUCLEOTIDE SEQUENCE [LARGE SCALE GENOMIC DNA]</scope>
    <source>
        <strain evidence="4">cv. AP13</strain>
    </source>
</reference>
<name>A0A8T0TVM1_PANVG</name>
<dbReference type="GO" id="GO:0043130">
    <property type="term" value="F:ubiquitin binding"/>
    <property type="evidence" value="ECO:0007669"/>
    <property type="project" value="InterPro"/>
</dbReference>
<feature type="region of interest" description="Disordered" evidence="1">
    <location>
        <begin position="1"/>
        <end position="51"/>
    </location>
</feature>
<gene>
    <name evidence="3" type="ORF">PVAP13_4KG379202</name>
</gene>
<evidence type="ECO:0000313" key="3">
    <source>
        <dbReference type="EMBL" id="KAG2614107.1"/>
    </source>
</evidence>
<keyword evidence="4" id="KW-1185">Reference proteome</keyword>
<organism evidence="3 4">
    <name type="scientific">Panicum virgatum</name>
    <name type="common">Blackwell switchgrass</name>
    <dbReference type="NCBI Taxonomy" id="38727"/>
    <lineage>
        <taxon>Eukaryota</taxon>
        <taxon>Viridiplantae</taxon>
        <taxon>Streptophyta</taxon>
        <taxon>Embryophyta</taxon>
        <taxon>Tracheophyta</taxon>
        <taxon>Spermatophyta</taxon>
        <taxon>Magnoliopsida</taxon>
        <taxon>Liliopsida</taxon>
        <taxon>Poales</taxon>
        <taxon>Poaceae</taxon>
        <taxon>PACMAD clade</taxon>
        <taxon>Panicoideae</taxon>
        <taxon>Panicodae</taxon>
        <taxon>Paniceae</taxon>
        <taxon>Panicinae</taxon>
        <taxon>Panicum</taxon>
        <taxon>Panicum sect. Hiantes</taxon>
    </lineage>
</organism>
<feature type="region of interest" description="Disordered" evidence="1">
    <location>
        <begin position="129"/>
        <end position="150"/>
    </location>
</feature>
<dbReference type="Proteomes" id="UP000823388">
    <property type="component" value="Chromosome 4K"/>
</dbReference>
<feature type="compositionally biased region" description="Polar residues" evidence="1">
    <location>
        <begin position="1"/>
        <end position="11"/>
    </location>
</feature>
<dbReference type="EMBL" id="CM029043">
    <property type="protein sequence ID" value="KAG2614107.1"/>
    <property type="molecule type" value="Genomic_DNA"/>
</dbReference>
<sequence length="182" mass="19560">MEGSFQLNPNASPFIPGSLSSFAGKAPENQAESSSKGDSSGDTFDPSEFEENDMDPLALAKMVVSMFPNVSTDFIDELLKSTDFDINLTVDMLNELSSQDMLHDDAEDINDLHDDQGLSSENYHCVEVSESSSNLNQGLQNENSATTSDVKSVLPKFSNINLLDNDLQGLPDDKSAGASAAK</sequence>
<feature type="domain" description="CUE" evidence="2">
    <location>
        <begin position="55"/>
        <end position="98"/>
    </location>
</feature>
<evidence type="ECO:0000259" key="2">
    <source>
        <dbReference type="PROSITE" id="PS51140"/>
    </source>
</evidence>
<proteinExistence type="predicted"/>
<dbReference type="InterPro" id="IPR009818">
    <property type="entry name" value="PAM2_motif"/>
</dbReference>
<accession>A0A8T0TVM1</accession>
<feature type="compositionally biased region" description="Polar residues" evidence="1">
    <location>
        <begin position="30"/>
        <end position="42"/>
    </location>
</feature>
<dbReference type="InterPro" id="IPR009060">
    <property type="entry name" value="UBA-like_sf"/>
</dbReference>
<dbReference type="SUPFAM" id="SSF46934">
    <property type="entry name" value="UBA-like"/>
    <property type="match status" value="1"/>
</dbReference>
<dbReference type="OrthoDB" id="675902at2759"/>
<protein>
    <recommendedName>
        <fullName evidence="2">CUE domain-containing protein</fullName>
    </recommendedName>
</protein>
<dbReference type="Pfam" id="PF02845">
    <property type="entry name" value="CUE"/>
    <property type="match status" value="1"/>
</dbReference>
<dbReference type="Pfam" id="PF07145">
    <property type="entry name" value="PAM2"/>
    <property type="match status" value="1"/>
</dbReference>
<evidence type="ECO:0000313" key="4">
    <source>
        <dbReference type="Proteomes" id="UP000823388"/>
    </source>
</evidence>
<evidence type="ECO:0000256" key="1">
    <source>
        <dbReference type="SAM" id="MobiDB-lite"/>
    </source>
</evidence>
<dbReference type="InterPro" id="IPR003892">
    <property type="entry name" value="CUE"/>
</dbReference>
<dbReference type="AlphaFoldDB" id="A0A8T0TVM1"/>
<dbReference type="PROSITE" id="PS51140">
    <property type="entry name" value="CUE"/>
    <property type="match status" value="1"/>
</dbReference>